<evidence type="ECO:0000313" key="2">
    <source>
        <dbReference type="EMBL" id="MCW1243834.1"/>
    </source>
</evidence>
<proteinExistence type="predicted"/>
<organism evidence="2 3">
    <name type="scientific">Pseudomonas agronomica</name>
    <dbReference type="NCBI Taxonomy" id="2979328"/>
    <lineage>
        <taxon>Bacteria</taxon>
        <taxon>Pseudomonadati</taxon>
        <taxon>Pseudomonadota</taxon>
        <taxon>Gammaproteobacteria</taxon>
        <taxon>Pseudomonadales</taxon>
        <taxon>Pseudomonadaceae</taxon>
        <taxon>Pseudomonas</taxon>
    </lineage>
</organism>
<dbReference type="Proteomes" id="UP001061999">
    <property type="component" value="Unassembled WGS sequence"/>
</dbReference>
<gene>
    <name evidence="2" type="ORF">OC610_05405</name>
</gene>
<dbReference type="Pfam" id="PF03538">
    <property type="entry name" value="VRP1"/>
    <property type="match status" value="1"/>
</dbReference>
<keyword evidence="1" id="KW-0843">Virulence</keyword>
<protein>
    <submittedName>
        <fullName evidence="2">Tc toxin subunit A</fullName>
    </submittedName>
</protein>
<evidence type="ECO:0000256" key="1">
    <source>
        <dbReference type="ARBA" id="ARBA00023026"/>
    </source>
</evidence>
<dbReference type="RefSeq" id="WP_264426894.1">
    <property type="nucleotide sequence ID" value="NZ_JAOSHO010000036.1"/>
</dbReference>
<evidence type="ECO:0000313" key="3">
    <source>
        <dbReference type="Proteomes" id="UP001061999"/>
    </source>
</evidence>
<comment type="caution">
    <text evidence="2">The sequence shown here is derived from an EMBL/GenBank/DDBJ whole genome shotgun (WGS) entry which is preliminary data.</text>
</comment>
<keyword evidence="3" id="KW-1185">Reference proteome</keyword>
<name>A0ABT3F4X1_9PSED</name>
<dbReference type="EMBL" id="JAOSHO010000036">
    <property type="protein sequence ID" value="MCW1243834.1"/>
    <property type="molecule type" value="Genomic_DNA"/>
</dbReference>
<accession>A0ABT3F4X1</accession>
<reference evidence="2" key="1">
    <citation type="submission" date="2022-07" db="EMBL/GenBank/DDBJ databases">
        <title>Pseudomonas agronomica sp. nov.: a novel bacterium with biotechnological application in the synthesis of biofertilizers from valorized agricultural residues.</title>
        <authorList>
            <person name="Robas M."/>
            <person name="Fernandez V.M."/>
            <person name="Luna L."/>
            <person name="Provanza A."/>
            <person name="Jimenez P.A."/>
        </authorList>
    </citation>
    <scope>NUCLEOTIDE SEQUENCE</scope>
    <source>
        <strain evidence="2">SAICEU22T</strain>
    </source>
</reference>
<dbReference type="InterPro" id="IPR018003">
    <property type="entry name" value="Insecticidal_toxin/plasmid_vir"/>
</dbReference>
<sequence>MDVSNDSLLHRLVGSHNGDDATNTALKTAFQQMGVTSVFDIMRMGKAQFAQQVARYCDANAEQAYDNASSHARRISRLYLEHQLSSSDTRPRIRRSLDSDPTPEPISYQALFQENWDQFCTDGDIAAIDSPVAYLRALYLFARQLENSSTHAHKISLDKRRPDLNTLMLDPHSAFVPRPMLNLVNDTLRSHIEDSLDEDITVHQALANAHYPFSLPYDLHHHQCLLGLSAGKPALGEVNYRISRKLPFCQDGSTYGDVSQSRIEAQKLLSGLSPEQHKLLLEPLASDDDLDPLKEAYGTEDVADLRYLKFFKERTGLSTEQVEQLLGHGRYSPRASTNIPPSTRNRQSATYINGPYASPALVLETQTTRQEFSNESYERFDRMQRMVRLQQWTGIPFAELDTLLVNVMHSEDNTAMTLSDNSLRALGVYQYMMRRHGITPEEFASLLHEMPTWASAERVSLFDQVFNRTRLLESPRWRTLATDLDTADLNTLSYLSAGLGLALTEDALLLLVQQTKKYLPLKNDLPTISSLYRQARIARMFGLSPLECMELARLLGGDRFCRALVTGALTTTDPDILDVLMAMDWAVEWLKQNHLDVLQWCRLFETIGHDLPLNQELEKRLAALREQALSTNDHQRLVETLLHDTADLSAEYLPSVMKMAGTSATELVNDIIATVGKTPPLLAHVLRTADACQKLHLSSSTLQVLMDHPTWLATNSSGALTPQTLYLVERFTHCARHQAQSEENLLHYFQLANQDSPQHSAEAANGLLAHLLGWNIEQVSCLTATLPSKRATTMQDVDWVMRCQACCRNTGLSASLLLKAAALNGNSPTEDWKIVGEGLIAASH</sequence>